<evidence type="ECO:0000313" key="1">
    <source>
        <dbReference type="EMBL" id="CAB4174130.1"/>
    </source>
</evidence>
<protein>
    <submittedName>
        <fullName evidence="3">Uncharacterized protein</fullName>
    </submittedName>
</protein>
<dbReference type="EMBL" id="LR797127">
    <property type="protein sequence ID" value="CAB4188839.1"/>
    <property type="molecule type" value="Genomic_DNA"/>
</dbReference>
<gene>
    <name evidence="2" type="ORF">UFOVP1035_18</name>
    <name evidence="3" type="ORF">UFOVP1181_124</name>
    <name evidence="1" type="ORF">UFOVP965_22</name>
</gene>
<name>A0A6J5QVW6_9CAUD</name>
<evidence type="ECO:0000313" key="2">
    <source>
        <dbReference type="EMBL" id="CAB4179723.1"/>
    </source>
</evidence>
<organism evidence="3">
    <name type="scientific">uncultured Caudovirales phage</name>
    <dbReference type="NCBI Taxonomy" id="2100421"/>
    <lineage>
        <taxon>Viruses</taxon>
        <taxon>Duplodnaviria</taxon>
        <taxon>Heunggongvirae</taxon>
        <taxon>Uroviricota</taxon>
        <taxon>Caudoviricetes</taxon>
        <taxon>Peduoviridae</taxon>
        <taxon>Maltschvirus</taxon>
        <taxon>Maltschvirus maltsch</taxon>
    </lineage>
</organism>
<dbReference type="EMBL" id="LR796984">
    <property type="protein sequence ID" value="CAB4179723.1"/>
    <property type="molecule type" value="Genomic_DNA"/>
</dbReference>
<dbReference type="EMBL" id="LR796920">
    <property type="protein sequence ID" value="CAB4174130.1"/>
    <property type="molecule type" value="Genomic_DNA"/>
</dbReference>
<proteinExistence type="predicted"/>
<evidence type="ECO:0000313" key="3">
    <source>
        <dbReference type="EMBL" id="CAB4188839.1"/>
    </source>
</evidence>
<accession>A0A6J5QVW6</accession>
<sequence>MQSHVPGGRFDADFETTELLAGIDSDLKFPVGTNLLWYAWDQDSLSMDPVYDVGEDITGAVGGRMWKGPYSLDVIRAVITQGQARASSVGYYNADELHLTLNIEDVERIVPGVIAHPDLQNRSRLIWKNQVYRPYFVHTAGIVAERYTLLVVNCIQIMPEEMVNDPQFLAYAS</sequence>
<reference evidence="3" key="1">
    <citation type="submission" date="2020-05" db="EMBL/GenBank/DDBJ databases">
        <authorList>
            <person name="Chiriac C."/>
            <person name="Salcher M."/>
            <person name="Ghai R."/>
            <person name="Kavagutti S V."/>
        </authorList>
    </citation>
    <scope>NUCLEOTIDE SEQUENCE</scope>
</reference>